<gene>
    <name evidence="2" type="primary">higA_1</name>
    <name evidence="2" type="ORF">GALL_86700</name>
</gene>
<dbReference type="InterPro" id="IPR001387">
    <property type="entry name" value="Cro/C1-type_HTH"/>
</dbReference>
<dbReference type="AlphaFoldDB" id="A0A1J5SYF3"/>
<dbReference type="GO" id="GO:0003677">
    <property type="term" value="F:DNA binding"/>
    <property type="evidence" value="ECO:0007669"/>
    <property type="project" value="InterPro"/>
</dbReference>
<dbReference type="PROSITE" id="PS50943">
    <property type="entry name" value="HTH_CROC1"/>
    <property type="match status" value="1"/>
</dbReference>
<proteinExistence type="predicted"/>
<dbReference type="EMBL" id="MLJW01000028">
    <property type="protein sequence ID" value="OIR09064.1"/>
    <property type="molecule type" value="Genomic_DNA"/>
</dbReference>
<dbReference type="InterPro" id="IPR010982">
    <property type="entry name" value="Lambda_DNA-bd_dom_sf"/>
</dbReference>
<protein>
    <submittedName>
        <fullName evidence="2">Antitoxin HigA</fullName>
    </submittedName>
</protein>
<name>A0A1J5SYF3_9ZZZZ</name>
<evidence type="ECO:0000259" key="1">
    <source>
        <dbReference type="PROSITE" id="PS50943"/>
    </source>
</evidence>
<sequence>MTRVTDLHQRWSDDPAYQKAHQDQAEEFALASVLIAARTRAGLSQADVAARMGTTQSAVARMEGGGTVPSVRSLLKYAEATGSRLTVALDPR</sequence>
<comment type="caution">
    <text evidence="2">The sequence shown here is derived from an EMBL/GenBank/DDBJ whole genome shotgun (WGS) entry which is preliminary data.</text>
</comment>
<evidence type="ECO:0000313" key="2">
    <source>
        <dbReference type="EMBL" id="OIR09064.1"/>
    </source>
</evidence>
<feature type="domain" description="HTH cro/C1-type" evidence="1">
    <location>
        <begin position="34"/>
        <end position="88"/>
    </location>
</feature>
<organism evidence="2">
    <name type="scientific">mine drainage metagenome</name>
    <dbReference type="NCBI Taxonomy" id="410659"/>
    <lineage>
        <taxon>unclassified sequences</taxon>
        <taxon>metagenomes</taxon>
        <taxon>ecological metagenomes</taxon>
    </lineage>
</organism>
<dbReference type="SMART" id="SM00530">
    <property type="entry name" value="HTH_XRE"/>
    <property type="match status" value="1"/>
</dbReference>
<dbReference type="SUPFAM" id="SSF47413">
    <property type="entry name" value="lambda repressor-like DNA-binding domains"/>
    <property type="match status" value="1"/>
</dbReference>
<reference evidence="2" key="1">
    <citation type="submission" date="2016-10" db="EMBL/GenBank/DDBJ databases">
        <title>Sequence of Gallionella enrichment culture.</title>
        <authorList>
            <person name="Poehlein A."/>
            <person name="Muehling M."/>
            <person name="Daniel R."/>
        </authorList>
    </citation>
    <scope>NUCLEOTIDE SEQUENCE</scope>
</reference>
<accession>A0A1J5SYF3</accession>
<dbReference type="CDD" id="cd00093">
    <property type="entry name" value="HTH_XRE"/>
    <property type="match status" value="1"/>
</dbReference>
<dbReference type="Pfam" id="PF01381">
    <property type="entry name" value="HTH_3"/>
    <property type="match status" value="1"/>
</dbReference>
<dbReference type="Gene3D" id="1.10.260.40">
    <property type="entry name" value="lambda repressor-like DNA-binding domains"/>
    <property type="match status" value="1"/>
</dbReference>